<organism evidence="4 5">
    <name type="scientific">Serendipita vermifera MAFF 305830</name>
    <dbReference type="NCBI Taxonomy" id="933852"/>
    <lineage>
        <taxon>Eukaryota</taxon>
        <taxon>Fungi</taxon>
        <taxon>Dikarya</taxon>
        <taxon>Basidiomycota</taxon>
        <taxon>Agaricomycotina</taxon>
        <taxon>Agaricomycetes</taxon>
        <taxon>Sebacinales</taxon>
        <taxon>Serendipitaceae</taxon>
        <taxon>Serendipita</taxon>
    </lineage>
</organism>
<name>A0A0C2XWQ4_SERVB</name>
<sequence length="187" mass="19853">MNPLQTLTAAQIAGCATDAQKETVILWFQLVSQGFSGSIVERIKPIRYDVVLADGTTSTGLSVADASVRGKGATLVCDLTIEDDMLNGYKSLHGGAAAFLADVCTSFALSSLSGSNGNVSVNLNLDYHQPVPVGTTIEIISTTQAVGKRLLSTRCEFRHKEKRTLLISGSHTKMSPSKAVYDTTSKL</sequence>
<dbReference type="InterPro" id="IPR029069">
    <property type="entry name" value="HotDog_dom_sf"/>
</dbReference>
<dbReference type="HOGENOM" id="CLU_085799_2_0_1"/>
<dbReference type="CDD" id="cd03443">
    <property type="entry name" value="PaaI_thioesterase"/>
    <property type="match status" value="1"/>
</dbReference>
<dbReference type="Pfam" id="PF03061">
    <property type="entry name" value="4HBT"/>
    <property type="match status" value="1"/>
</dbReference>
<dbReference type="SUPFAM" id="SSF54637">
    <property type="entry name" value="Thioesterase/thiol ester dehydrase-isomerase"/>
    <property type="match status" value="1"/>
</dbReference>
<reference evidence="4 5" key="1">
    <citation type="submission" date="2014-04" db="EMBL/GenBank/DDBJ databases">
        <authorList>
            <consortium name="DOE Joint Genome Institute"/>
            <person name="Kuo A."/>
            <person name="Zuccaro A."/>
            <person name="Kohler A."/>
            <person name="Nagy L.G."/>
            <person name="Floudas D."/>
            <person name="Copeland A."/>
            <person name="Barry K.W."/>
            <person name="Cichocki N."/>
            <person name="Veneault-Fourrey C."/>
            <person name="LaButti K."/>
            <person name="Lindquist E.A."/>
            <person name="Lipzen A."/>
            <person name="Lundell T."/>
            <person name="Morin E."/>
            <person name="Murat C."/>
            <person name="Sun H."/>
            <person name="Tunlid A."/>
            <person name="Henrissat B."/>
            <person name="Grigoriev I.V."/>
            <person name="Hibbett D.S."/>
            <person name="Martin F."/>
            <person name="Nordberg H.P."/>
            <person name="Cantor M.N."/>
            <person name="Hua S.X."/>
        </authorList>
    </citation>
    <scope>NUCLEOTIDE SEQUENCE [LARGE SCALE GENOMIC DNA]</scope>
    <source>
        <strain evidence="4 5">MAFF 305830</strain>
    </source>
</reference>
<dbReference type="GO" id="GO:0047617">
    <property type="term" value="F:fatty acyl-CoA hydrolase activity"/>
    <property type="evidence" value="ECO:0007669"/>
    <property type="project" value="InterPro"/>
</dbReference>
<keyword evidence="2" id="KW-0378">Hydrolase</keyword>
<evidence type="ECO:0000256" key="1">
    <source>
        <dbReference type="ARBA" id="ARBA00008324"/>
    </source>
</evidence>
<keyword evidence="5" id="KW-1185">Reference proteome</keyword>
<protein>
    <recommendedName>
        <fullName evidence="3">Thioesterase domain-containing protein</fullName>
    </recommendedName>
</protein>
<comment type="similarity">
    <text evidence="1">Belongs to the thioesterase PaaI family.</text>
</comment>
<evidence type="ECO:0000313" key="5">
    <source>
        <dbReference type="Proteomes" id="UP000054097"/>
    </source>
</evidence>
<feature type="domain" description="Thioesterase" evidence="3">
    <location>
        <begin position="91"/>
        <end position="164"/>
    </location>
</feature>
<dbReference type="InterPro" id="IPR006683">
    <property type="entry name" value="Thioestr_dom"/>
</dbReference>
<dbReference type="Gene3D" id="3.10.129.10">
    <property type="entry name" value="Hotdog Thioesterase"/>
    <property type="match status" value="1"/>
</dbReference>
<dbReference type="EMBL" id="KN824278">
    <property type="protein sequence ID" value="KIM33302.1"/>
    <property type="molecule type" value="Genomic_DNA"/>
</dbReference>
<dbReference type="PANTHER" id="PTHR21660:SF1">
    <property type="entry name" value="ACYL-COENZYME A THIOESTERASE 13"/>
    <property type="match status" value="1"/>
</dbReference>
<proteinExistence type="inferred from homology"/>
<dbReference type="AlphaFoldDB" id="A0A0C2XWQ4"/>
<dbReference type="PANTHER" id="PTHR21660">
    <property type="entry name" value="THIOESTERASE SUPERFAMILY MEMBER-RELATED"/>
    <property type="match status" value="1"/>
</dbReference>
<reference evidence="5" key="2">
    <citation type="submission" date="2015-01" db="EMBL/GenBank/DDBJ databases">
        <title>Evolutionary Origins and Diversification of the Mycorrhizal Mutualists.</title>
        <authorList>
            <consortium name="DOE Joint Genome Institute"/>
            <consortium name="Mycorrhizal Genomics Consortium"/>
            <person name="Kohler A."/>
            <person name="Kuo A."/>
            <person name="Nagy L.G."/>
            <person name="Floudas D."/>
            <person name="Copeland A."/>
            <person name="Barry K.W."/>
            <person name="Cichocki N."/>
            <person name="Veneault-Fourrey C."/>
            <person name="LaButti K."/>
            <person name="Lindquist E.A."/>
            <person name="Lipzen A."/>
            <person name="Lundell T."/>
            <person name="Morin E."/>
            <person name="Murat C."/>
            <person name="Riley R."/>
            <person name="Ohm R."/>
            <person name="Sun H."/>
            <person name="Tunlid A."/>
            <person name="Henrissat B."/>
            <person name="Grigoriev I.V."/>
            <person name="Hibbett D.S."/>
            <person name="Martin F."/>
        </authorList>
    </citation>
    <scope>NUCLEOTIDE SEQUENCE [LARGE SCALE GENOMIC DNA]</scope>
    <source>
        <strain evidence="5">MAFF 305830</strain>
    </source>
</reference>
<evidence type="ECO:0000259" key="3">
    <source>
        <dbReference type="Pfam" id="PF03061"/>
    </source>
</evidence>
<dbReference type="STRING" id="933852.A0A0C2XWQ4"/>
<evidence type="ECO:0000256" key="2">
    <source>
        <dbReference type="ARBA" id="ARBA00022801"/>
    </source>
</evidence>
<dbReference type="OrthoDB" id="2831072at2759"/>
<dbReference type="InterPro" id="IPR039298">
    <property type="entry name" value="ACOT13"/>
</dbReference>
<dbReference type="Proteomes" id="UP000054097">
    <property type="component" value="Unassembled WGS sequence"/>
</dbReference>
<accession>A0A0C2XWQ4</accession>
<evidence type="ECO:0000313" key="4">
    <source>
        <dbReference type="EMBL" id="KIM33302.1"/>
    </source>
</evidence>
<gene>
    <name evidence="4" type="ORF">M408DRAFT_152562</name>
</gene>